<feature type="domain" description="Peptidase S26" evidence="1">
    <location>
        <begin position="1"/>
        <end position="38"/>
    </location>
</feature>
<dbReference type="EMBL" id="CP053924">
    <property type="protein sequence ID" value="QNT71505.1"/>
    <property type="molecule type" value="Genomic_DNA"/>
</dbReference>
<reference evidence="2 3" key="1">
    <citation type="submission" date="2020-05" db="EMBL/GenBank/DDBJ databases">
        <title>Complete closed genome sequence of Defluviicoccus vanus.</title>
        <authorList>
            <person name="Bessarab I."/>
            <person name="Arumugam K."/>
            <person name="Maszenan A.M."/>
            <person name="Seviour R.J."/>
            <person name="Williams R.B."/>
        </authorList>
    </citation>
    <scope>NUCLEOTIDE SEQUENCE [LARGE SCALE GENOMIC DNA]</scope>
    <source>
        <strain evidence="2 3">Ben 114</strain>
        <plasmid evidence="2 3">unnamed</plasmid>
    </source>
</reference>
<dbReference type="InterPro" id="IPR019533">
    <property type="entry name" value="Peptidase_S26"/>
</dbReference>
<accession>A0A7H1N719</accession>
<dbReference type="Pfam" id="PF10502">
    <property type="entry name" value="Peptidase_S26"/>
    <property type="match status" value="1"/>
</dbReference>
<geneLocation type="plasmid" evidence="2 3">
    <name>unnamed</name>
</geneLocation>
<sequence>MPSWQGCRRLVEGELAVFADRLPDSLDSRFYGAVEAAQARVYRPLWTQAR</sequence>
<evidence type="ECO:0000313" key="2">
    <source>
        <dbReference type="EMBL" id="QNT71505.1"/>
    </source>
</evidence>
<dbReference type="GO" id="GO:0004252">
    <property type="term" value="F:serine-type endopeptidase activity"/>
    <property type="evidence" value="ECO:0007669"/>
    <property type="project" value="InterPro"/>
</dbReference>
<evidence type="ECO:0000313" key="3">
    <source>
        <dbReference type="Proteomes" id="UP000516369"/>
    </source>
</evidence>
<gene>
    <name evidence="2" type="ORF">HQ394_19185</name>
</gene>
<keyword evidence="2" id="KW-0614">Plasmid</keyword>
<protein>
    <submittedName>
        <fullName evidence="2">S26 family signal peptidase</fullName>
    </submittedName>
</protein>
<organism evidence="2 3">
    <name type="scientific">Defluviicoccus vanus</name>
    <dbReference type="NCBI Taxonomy" id="111831"/>
    <lineage>
        <taxon>Bacteria</taxon>
        <taxon>Pseudomonadati</taxon>
        <taxon>Pseudomonadota</taxon>
        <taxon>Alphaproteobacteria</taxon>
        <taxon>Rhodospirillales</taxon>
        <taxon>Rhodospirillaceae</taxon>
        <taxon>Defluviicoccus</taxon>
    </lineage>
</organism>
<keyword evidence="3" id="KW-1185">Reference proteome</keyword>
<dbReference type="Proteomes" id="UP000516369">
    <property type="component" value="Plasmid unnamed"/>
</dbReference>
<name>A0A7H1N719_9PROT</name>
<dbReference type="GO" id="GO:0006465">
    <property type="term" value="P:signal peptide processing"/>
    <property type="evidence" value="ECO:0007669"/>
    <property type="project" value="InterPro"/>
</dbReference>
<dbReference type="AlphaFoldDB" id="A0A7H1N719"/>
<dbReference type="KEGG" id="dvn:HQ394_19185"/>
<proteinExistence type="predicted"/>
<evidence type="ECO:0000259" key="1">
    <source>
        <dbReference type="Pfam" id="PF10502"/>
    </source>
</evidence>